<reference evidence="4" key="1">
    <citation type="submission" date="2018-12" db="EMBL/GenBank/DDBJ databases">
        <title>The complete genome of Metarhizium rileyi, a key fungal pathogen of Lepidoptera.</title>
        <authorList>
            <person name="Binneck E."/>
            <person name="Lastra C.C.L."/>
            <person name="Sosa-Gomez D.R."/>
        </authorList>
    </citation>
    <scope>NUCLEOTIDE SEQUENCE [LARGE SCALE GENOMIC DNA]</scope>
    <source>
        <strain evidence="4">Cep018-CH2</strain>
    </source>
</reference>
<feature type="compositionally biased region" description="Polar residues" evidence="1">
    <location>
        <begin position="9"/>
        <end position="22"/>
    </location>
</feature>
<dbReference type="AlphaFoldDB" id="A0A5C6GC41"/>
<accession>A0A5C6GC41</accession>
<dbReference type="GO" id="GO:0008168">
    <property type="term" value="F:methyltransferase activity"/>
    <property type="evidence" value="ECO:0007669"/>
    <property type="project" value="InterPro"/>
</dbReference>
<dbReference type="Proteomes" id="UP000317257">
    <property type="component" value="Unassembled WGS sequence"/>
</dbReference>
<comment type="caution">
    <text evidence="3">The sequence shown here is derived from an EMBL/GenBank/DDBJ whole genome shotgun (WGS) entry which is preliminary data.</text>
</comment>
<evidence type="ECO:0000313" key="4">
    <source>
        <dbReference type="Proteomes" id="UP000317257"/>
    </source>
</evidence>
<proteinExistence type="predicted"/>
<gene>
    <name evidence="3" type="ORF">ED733_006943</name>
</gene>
<dbReference type="InterPro" id="IPR002877">
    <property type="entry name" value="RNA_MeTrfase_FtsJ_dom"/>
</dbReference>
<feature type="domain" description="Ribosomal RNA methyltransferase FtsJ" evidence="2">
    <location>
        <begin position="92"/>
        <end position="283"/>
    </location>
</feature>
<evidence type="ECO:0000259" key="2">
    <source>
        <dbReference type="Pfam" id="PF01728"/>
    </source>
</evidence>
<evidence type="ECO:0000256" key="1">
    <source>
        <dbReference type="SAM" id="MobiDB-lite"/>
    </source>
</evidence>
<evidence type="ECO:0000313" key="3">
    <source>
        <dbReference type="EMBL" id="TWU75342.1"/>
    </source>
</evidence>
<dbReference type="EMBL" id="SBHS01000008">
    <property type="protein sequence ID" value="TWU75342.1"/>
    <property type="molecule type" value="Genomic_DNA"/>
</dbReference>
<dbReference type="Pfam" id="PF01728">
    <property type="entry name" value="FtsJ"/>
    <property type="match status" value="1"/>
</dbReference>
<dbReference type="SUPFAM" id="SSF53335">
    <property type="entry name" value="S-adenosyl-L-methionine-dependent methyltransferases"/>
    <property type="match status" value="1"/>
</dbReference>
<sequence length="358" mass="40662">MYDAKEEIATSSSRGNSNPQDTLPSHLVLIEYLRARSPAYQRLRDIRQKGWESPSGDDYFRSERQRAVTTSEEHETFFFNMTLHIGRQLDEETNAFQILQSSDEPSVLDMGIAPGGFSASILNQHPSTMIKGITLPPTEGGYAVMLHHDNVHLELRDINMLAGDLGMSEIPHTHPEAKCLTTQRLLRPGEKYDLVLCGHHPSRNQERHAWRENSEAKRLTLAQLVIAMEHVKHNGSIVVLLHRPEAIHTASTMCLFSRFSSISVFKPRRAHAKRSSFYMVAQRVRPCSEAAIRTTRTWKDEWQAATLRAGDAEESEDPTCVEVQMLLGEFGDELVRLGSPVWSIQEQALQRAPFIKRW</sequence>
<dbReference type="InterPro" id="IPR029063">
    <property type="entry name" value="SAM-dependent_MTases_sf"/>
</dbReference>
<organism evidence="3 4">
    <name type="scientific">Metarhizium rileyi (strain RCEF 4871)</name>
    <name type="common">Nomuraea rileyi</name>
    <dbReference type="NCBI Taxonomy" id="1649241"/>
    <lineage>
        <taxon>Eukaryota</taxon>
        <taxon>Fungi</taxon>
        <taxon>Dikarya</taxon>
        <taxon>Ascomycota</taxon>
        <taxon>Pezizomycotina</taxon>
        <taxon>Sordariomycetes</taxon>
        <taxon>Hypocreomycetidae</taxon>
        <taxon>Hypocreales</taxon>
        <taxon>Clavicipitaceae</taxon>
        <taxon>Metarhizium</taxon>
    </lineage>
</organism>
<dbReference type="Gene3D" id="3.40.50.150">
    <property type="entry name" value="Vaccinia Virus protein VP39"/>
    <property type="match status" value="1"/>
</dbReference>
<feature type="region of interest" description="Disordered" evidence="1">
    <location>
        <begin position="1"/>
        <end position="22"/>
    </location>
</feature>
<name>A0A5C6GC41_METRR</name>
<protein>
    <recommendedName>
        <fullName evidence="2">Ribosomal RNA methyltransferase FtsJ domain-containing protein</fullName>
    </recommendedName>
</protein>
<dbReference type="GO" id="GO:0032259">
    <property type="term" value="P:methylation"/>
    <property type="evidence" value="ECO:0007669"/>
    <property type="project" value="InterPro"/>
</dbReference>